<dbReference type="Proteomes" id="UP001244443">
    <property type="component" value="Chromosome"/>
</dbReference>
<evidence type="ECO:0000313" key="2">
    <source>
        <dbReference type="Proteomes" id="UP001244443"/>
    </source>
</evidence>
<name>A0AA51N6V4_9BACT</name>
<sequence>MKKISSYLLIALLAISCNEKNVTQKEWFLSYEDEGFNISKFSKLEIFDESGDLSYDSTIYPNDYGFGVNHYQNNKLTYEYSEIEPKIIIEKSYEYSGDELMKAITYTNGDTIISHYVIDKKDELGNPIKISTFNSVGEFLGYEQRIYQEKMLQSIMIFLKEDTTEELISERKVFYNESQLIEYEVILDKINSVKDSLAHDYENNKKIRTVLFTKQIDMPDYLLIEEKHFYWSDNTIDKITSYDYLNNLEYIYNAEIKWQ</sequence>
<protein>
    <submittedName>
        <fullName evidence="1">Uncharacterized protein</fullName>
    </submittedName>
</protein>
<reference evidence="1" key="1">
    <citation type="submission" date="2023-08" db="EMBL/GenBank/DDBJ databases">
        <title>Comparative genomics and taxonomic characterization of three novel marine species of genus Marivirga.</title>
        <authorList>
            <person name="Muhammad N."/>
            <person name="Kim S.-G."/>
        </authorList>
    </citation>
    <scope>NUCLEOTIDE SEQUENCE [LARGE SCALE GENOMIC DNA]</scope>
    <source>
        <strain evidence="1">ABR2-2</strain>
    </source>
</reference>
<dbReference type="RefSeq" id="WP_308357246.1">
    <property type="nucleotide sequence ID" value="NZ_CP129970.2"/>
</dbReference>
<gene>
    <name evidence="1" type="ORF">QYS48_28025</name>
</gene>
<evidence type="ECO:0000313" key="1">
    <source>
        <dbReference type="EMBL" id="WMN07173.1"/>
    </source>
</evidence>
<keyword evidence="2" id="KW-1185">Reference proteome</keyword>
<accession>A0AA51N6V4</accession>
<proteinExistence type="predicted"/>
<dbReference type="PROSITE" id="PS51257">
    <property type="entry name" value="PROKAR_LIPOPROTEIN"/>
    <property type="match status" value="1"/>
</dbReference>
<dbReference type="AlphaFoldDB" id="A0AA51N6V4"/>
<dbReference type="EMBL" id="CP129970">
    <property type="protein sequence ID" value="WMN07173.1"/>
    <property type="molecule type" value="Genomic_DNA"/>
</dbReference>
<organism evidence="1 2">
    <name type="scientific">Marivirga arenosa</name>
    <dbReference type="NCBI Taxonomy" id="3059076"/>
    <lineage>
        <taxon>Bacteria</taxon>
        <taxon>Pseudomonadati</taxon>
        <taxon>Bacteroidota</taxon>
        <taxon>Cytophagia</taxon>
        <taxon>Cytophagales</taxon>
        <taxon>Marivirgaceae</taxon>
        <taxon>Marivirga</taxon>
    </lineage>
</organism>